<dbReference type="InterPro" id="IPR000835">
    <property type="entry name" value="HTH_MarR-typ"/>
</dbReference>
<keyword evidence="4" id="KW-1185">Reference proteome</keyword>
<dbReference type="EMBL" id="BNCD01000008">
    <property type="protein sequence ID" value="GHH79161.1"/>
    <property type="molecule type" value="Genomic_DNA"/>
</dbReference>
<comment type="caution">
    <text evidence="3">The sequence shown here is derived from an EMBL/GenBank/DDBJ whole genome shotgun (WGS) entry which is preliminary data.</text>
</comment>
<reference evidence="3" key="2">
    <citation type="submission" date="2020-09" db="EMBL/GenBank/DDBJ databases">
        <authorList>
            <person name="Sun Q."/>
            <person name="Ohkuma M."/>
        </authorList>
    </citation>
    <scope>NUCLEOTIDE SEQUENCE</scope>
    <source>
        <strain evidence="3">JCM 5069</strain>
    </source>
</reference>
<dbReference type="Proteomes" id="UP000603708">
    <property type="component" value="Unassembled WGS sequence"/>
</dbReference>
<dbReference type="SMART" id="SM00347">
    <property type="entry name" value="HTH_MARR"/>
    <property type="match status" value="1"/>
</dbReference>
<protein>
    <recommendedName>
        <fullName evidence="2">HTH marR-type domain-containing protein</fullName>
    </recommendedName>
</protein>
<organism evidence="3 4">
    <name type="scientific">Streptomyces sulfonofaciens</name>
    <dbReference type="NCBI Taxonomy" id="68272"/>
    <lineage>
        <taxon>Bacteria</taxon>
        <taxon>Bacillati</taxon>
        <taxon>Actinomycetota</taxon>
        <taxon>Actinomycetes</taxon>
        <taxon>Kitasatosporales</taxon>
        <taxon>Streptomycetaceae</taxon>
        <taxon>Streptomyces</taxon>
    </lineage>
</organism>
<dbReference type="InterPro" id="IPR036390">
    <property type="entry name" value="WH_DNA-bd_sf"/>
</dbReference>
<evidence type="ECO:0000313" key="4">
    <source>
        <dbReference type="Proteomes" id="UP000603708"/>
    </source>
</evidence>
<dbReference type="GO" id="GO:0003700">
    <property type="term" value="F:DNA-binding transcription factor activity"/>
    <property type="evidence" value="ECO:0007669"/>
    <property type="project" value="InterPro"/>
</dbReference>
<feature type="compositionally biased region" description="Basic and acidic residues" evidence="1">
    <location>
        <begin position="35"/>
        <end position="78"/>
    </location>
</feature>
<feature type="domain" description="HTH marR-type" evidence="2">
    <location>
        <begin position="106"/>
        <end position="203"/>
    </location>
</feature>
<dbReference type="Pfam" id="PF12802">
    <property type="entry name" value="MarR_2"/>
    <property type="match status" value="1"/>
</dbReference>
<reference evidence="3" key="1">
    <citation type="journal article" date="2014" name="Int. J. Syst. Evol. Microbiol.">
        <title>Complete genome sequence of Corynebacterium casei LMG S-19264T (=DSM 44701T), isolated from a smear-ripened cheese.</title>
        <authorList>
            <consortium name="US DOE Joint Genome Institute (JGI-PGF)"/>
            <person name="Walter F."/>
            <person name="Albersmeier A."/>
            <person name="Kalinowski J."/>
            <person name="Ruckert C."/>
        </authorList>
    </citation>
    <scope>NUCLEOTIDE SEQUENCE</scope>
    <source>
        <strain evidence="3">JCM 5069</strain>
    </source>
</reference>
<evidence type="ECO:0000259" key="2">
    <source>
        <dbReference type="SMART" id="SM00347"/>
    </source>
</evidence>
<dbReference type="AlphaFoldDB" id="A0A919G7B3"/>
<dbReference type="InterPro" id="IPR036388">
    <property type="entry name" value="WH-like_DNA-bd_sf"/>
</dbReference>
<evidence type="ECO:0000313" key="3">
    <source>
        <dbReference type="EMBL" id="GHH79161.1"/>
    </source>
</evidence>
<name>A0A919G7B3_9ACTN</name>
<dbReference type="SUPFAM" id="SSF46785">
    <property type="entry name" value="Winged helix' DNA-binding domain"/>
    <property type="match status" value="1"/>
</dbReference>
<feature type="region of interest" description="Disordered" evidence="1">
    <location>
        <begin position="1"/>
        <end position="83"/>
    </location>
</feature>
<dbReference type="Gene3D" id="1.10.10.10">
    <property type="entry name" value="Winged helix-like DNA-binding domain superfamily/Winged helix DNA-binding domain"/>
    <property type="match status" value="1"/>
</dbReference>
<dbReference type="InterPro" id="IPR011991">
    <property type="entry name" value="ArsR-like_HTH"/>
</dbReference>
<dbReference type="CDD" id="cd00090">
    <property type="entry name" value="HTH_ARSR"/>
    <property type="match status" value="1"/>
</dbReference>
<evidence type="ECO:0000256" key="1">
    <source>
        <dbReference type="SAM" id="MobiDB-lite"/>
    </source>
</evidence>
<sequence>MAKNPARNPPPEPAGRPAQTPVRAPAQTSAQAAGEARERAHRQAHEQARGQAHERTYGRAQERTYGRARGEAHERGRGQDPSLHSLWRPLRYLQAAMDADIARVYAEGRIEGLKTTYVMELLRLADRGPMTITELAESVGRTHSALSQKVAAMRRAGWVETVAGDDARSKKVTLTDRARGVVDRLAAEWRATEAALEDLEAELPYPLSRVVTDIERALEHRSFHERIAEKLAQDPAWC</sequence>
<gene>
    <name evidence="3" type="ORF">GCM10018793_31280</name>
</gene>
<accession>A0A919G7B3</accession>
<proteinExistence type="predicted"/>